<feature type="transmembrane region" description="Helical" evidence="1">
    <location>
        <begin position="24"/>
        <end position="46"/>
    </location>
</feature>
<organism evidence="2 3">
    <name type="scientific">Pristionchus mayeri</name>
    <dbReference type="NCBI Taxonomy" id="1317129"/>
    <lineage>
        <taxon>Eukaryota</taxon>
        <taxon>Metazoa</taxon>
        <taxon>Ecdysozoa</taxon>
        <taxon>Nematoda</taxon>
        <taxon>Chromadorea</taxon>
        <taxon>Rhabditida</taxon>
        <taxon>Rhabditina</taxon>
        <taxon>Diplogasteromorpha</taxon>
        <taxon>Diplogasteroidea</taxon>
        <taxon>Neodiplogasteridae</taxon>
        <taxon>Pristionchus</taxon>
    </lineage>
</organism>
<keyword evidence="1" id="KW-0472">Membrane</keyword>
<dbReference type="Proteomes" id="UP001328107">
    <property type="component" value="Unassembled WGS sequence"/>
</dbReference>
<gene>
    <name evidence="2" type="ORF">PMAYCL1PPCAC_16478</name>
</gene>
<dbReference type="PANTHER" id="PTHR46955">
    <property type="entry name" value="PROTEIN CBG01349-RELATED"/>
    <property type="match status" value="1"/>
</dbReference>
<proteinExistence type="predicted"/>
<dbReference type="PANTHER" id="PTHR46955:SF5">
    <property type="entry name" value="G_PROTEIN_RECEP_F1_2 DOMAIN-CONTAINING PROTEIN"/>
    <property type="match status" value="1"/>
</dbReference>
<keyword evidence="1" id="KW-1133">Transmembrane helix</keyword>
<reference evidence="3" key="1">
    <citation type="submission" date="2022-10" db="EMBL/GenBank/DDBJ databases">
        <title>Genome assembly of Pristionchus species.</title>
        <authorList>
            <person name="Yoshida K."/>
            <person name="Sommer R.J."/>
        </authorList>
    </citation>
    <scope>NUCLEOTIDE SEQUENCE [LARGE SCALE GENOMIC DNA]</scope>
    <source>
        <strain evidence="3">RS5460</strain>
    </source>
</reference>
<evidence type="ECO:0008006" key="4">
    <source>
        <dbReference type="Google" id="ProtNLM"/>
    </source>
</evidence>
<dbReference type="Pfam" id="PF10316">
    <property type="entry name" value="7TM_GPCR_Srbc"/>
    <property type="match status" value="1"/>
</dbReference>
<keyword evidence="3" id="KW-1185">Reference proteome</keyword>
<keyword evidence="1" id="KW-0812">Transmembrane</keyword>
<sequence length="242" mass="26851">MVLDDSWRAYTVQYGHGGVRPVHIIAFSLAIANFILNGLIWYAFIVSSNFINKSRLQIFYALAVTNCLTGFFSLPTFVNLFVHDNINCPKWSIIVGSAFEMALDRMRAVLAIAIAVERLVAICRPHAFFNSDHRKNARRVCAFGAIWSIADALFMICEDGLSPVSGSLAAHCVSTSSSGPLFHSYFLILSLIDGFILLVVYLVFLVKFLNIRMSALQSPTEVCVLFSRAQNSRGSFSTVHNL</sequence>
<comment type="caution">
    <text evidence="2">The sequence shown here is derived from an EMBL/GenBank/DDBJ whole genome shotgun (WGS) entry which is preliminary data.</text>
</comment>
<dbReference type="SUPFAM" id="SSF81321">
    <property type="entry name" value="Family A G protein-coupled receptor-like"/>
    <property type="match status" value="1"/>
</dbReference>
<name>A0AAN5CKZ2_9BILA</name>
<dbReference type="Gene3D" id="1.20.1070.10">
    <property type="entry name" value="Rhodopsin 7-helix transmembrane proteins"/>
    <property type="match status" value="1"/>
</dbReference>
<accession>A0AAN5CKZ2</accession>
<feature type="transmembrane region" description="Helical" evidence="1">
    <location>
        <begin position="58"/>
        <end position="82"/>
    </location>
</feature>
<evidence type="ECO:0000256" key="1">
    <source>
        <dbReference type="SAM" id="Phobius"/>
    </source>
</evidence>
<protein>
    <recommendedName>
        <fullName evidence="4">G protein-coupled receptor</fullName>
    </recommendedName>
</protein>
<dbReference type="InterPro" id="IPR052322">
    <property type="entry name" value="Mito_rRNA_Mtase_NSUN4"/>
</dbReference>
<evidence type="ECO:0000313" key="2">
    <source>
        <dbReference type="EMBL" id="GMR46283.1"/>
    </source>
</evidence>
<evidence type="ECO:0000313" key="3">
    <source>
        <dbReference type="Proteomes" id="UP001328107"/>
    </source>
</evidence>
<feature type="transmembrane region" description="Helical" evidence="1">
    <location>
        <begin position="108"/>
        <end position="128"/>
    </location>
</feature>
<feature type="transmembrane region" description="Helical" evidence="1">
    <location>
        <begin position="140"/>
        <end position="156"/>
    </location>
</feature>
<dbReference type="InterPro" id="IPR019420">
    <property type="entry name" value="7TM_GPCR_serpentine_rcpt_Srbc"/>
</dbReference>
<dbReference type="AlphaFoldDB" id="A0AAN5CKZ2"/>
<feature type="transmembrane region" description="Helical" evidence="1">
    <location>
        <begin position="185"/>
        <end position="206"/>
    </location>
</feature>
<dbReference type="EMBL" id="BTRK01000004">
    <property type="protein sequence ID" value="GMR46283.1"/>
    <property type="molecule type" value="Genomic_DNA"/>
</dbReference>